<proteinExistence type="predicted"/>
<evidence type="ECO:0000256" key="1">
    <source>
        <dbReference type="ARBA" id="ARBA00004141"/>
    </source>
</evidence>
<evidence type="ECO:0000313" key="7">
    <source>
        <dbReference type="Proteomes" id="UP001586593"/>
    </source>
</evidence>
<evidence type="ECO:0000313" key="6">
    <source>
        <dbReference type="EMBL" id="KAL1839601.1"/>
    </source>
</evidence>
<name>A0ABR3VCX3_9PEZI</name>
<organism evidence="6 7">
    <name type="scientific">Phialemonium thermophilum</name>
    <dbReference type="NCBI Taxonomy" id="223376"/>
    <lineage>
        <taxon>Eukaryota</taxon>
        <taxon>Fungi</taxon>
        <taxon>Dikarya</taxon>
        <taxon>Ascomycota</taxon>
        <taxon>Pezizomycotina</taxon>
        <taxon>Sordariomycetes</taxon>
        <taxon>Sordariomycetidae</taxon>
        <taxon>Cephalothecales</taxon>
        <taxon>Cephalothecaceae</taxon>
        <taxon>Phialemonium</taxon>
    </lineage>
</organism>
<dbReference type="PANTHER" id="PTHR23502:SF181">
    <property type="entry name" value="MAJOR FACILITATOR SUPERFAMILY (MFS) PROFILE DOMAIN-CONTAINING PROTEIN"/>
    <property type="match status" value="1"/>
</dbReference>
<comment type="subcellular location">
    <subcellularLocation>
        <location evidence="1">Membrane</location>
        <topology evidence="1">Multi-pass membrane protein</topology>
    </subcellularLocation>
</comment>
<evidence type="ECO:0000256" key="5">
    <source>
        <dbReference type="SAM" id="Phobius"/>
    </source>
</evidence>
<dbReference type="EMBL" id="JAZHXJ010002312">
    <property type="protein sequence ID" value="KAL1839601.1"/>
    <property type="molecule type" value="Genomic_DNA"/>
</dbReference>
<gene>
    <name evidence="6" type="ORF">VTK73DRAFT_4003</name>
</gene>
<dbReference type="Proteomes" id="UP001586593">
    <property type="component" value="Unassembled WGS sequence"/>
</dbReference>
<evidence type="ECO:0000256" key="4">
    <source>
        <dbReference type="ARBA" id="ARBA00023136"/>
    </source>
</evidence>
<evidence type="ECO:0000256" key="2">
    <source>
        <dbReference type="ARBA" id="ARBA00022692"/>
    </source>
</evidence>
<comment type="caution">
    <text evidence="6">The sequence shown here is derived from an EMBL/GenBank/DDBJ whole genome shotgun (WGS) entry which is preliminary data.</text>
</comment>
<keyword evidence="4 5" id="KW-0472">Membrane</keyword>
<keyword evidence="3 5" id="KW-1133">Transmembrane helix</keyword>
<evidence type="ECO:0000256" key="3">
    <source>
        <dbReference type="ARBA" id="ARBA00022989"/>
    </source>
</evidence>
<evidence type="ECO:0008006" key="8">
    <source>
        <dbReference type="Google" id="ProtNLM"/>
    </source>
</evidence>
<keyword evidence="7" id="KW-1185">Reference proteome</keyword>
<feature type="transmembrane region" description="Helical" evidence="5">
    <location>
        <begin position="26"/>
        <end position="49"/>
    </location>
</feature>
<feature type="transmembrane region" description="Helical" evidence="5">
    <location>
        <begin position="93"/>
        <end position="112"/>
    </location>
</feature>
<keyword evidence="2 5" id="KW-0812">Transmembrane</keyword>
<sequence>MIPATILLPLGTIVEGVCLERETHWIGVAMGIAIASTGLQIATTGVYTYTAECYKPQSPELGSILNFGRQLFSFSMGFYAIPFAERIGVQDAWIAMAMVNFAFSLPLVVLFFKGAAWRQWLGDPKFHWDL</sequence>
<feature type="transmembrane region" description="Helical" evidence="5">
    <location>
        <begin position="61"/>
        <end position="81"/>
    </location>
</feature>
<accession>A0ABR3VCX3</accession>
<reference evidence="6 7" key="1">
    <citation type="journal article" date="2024" name="Commun. Biol.">
        <title>Comparative genomic analysis of thermophilic fungi reveals convergent evolutionary adaptations and gene losses.</title>
        <authorList>
            <person name="Steindorff A.S."/>
            <person name="Aguilar-Pontes M.V."/>
            <person name="Robinson A.J."/>
            <person name="Andreopoulos B."/>
            <person name="LaButti K."/>
            <person name="Kuo A."/>
            <person name="Mondo S."/>
            <person name="Riley R."/>
            <person name="Otillar R."/>
            <person name="Haridas S."/>
            <person name="Lipzen A."/>
            <person name="Grimwood J."/>
            <person name="Schmutz J."/>
            <person name="Clum A."/>
            <person name="Reid I.D."/>
            <person name="Moisan M.C."/>
            <person name="Butler G."/>
            <person name="Nguyen T.T.M."/>
            <person name="Dewar K."/>
            <person name="Conant G."/>
            <person name="Drula E."/>
            <person name="Henrissat B."/>
            <person name="Hansel C."/>
            <person name="Singer S."/>
            <person name="Hutchinson M.I."/>
            <person name="de Vries R.P."/>
            <person name="Natvig D.O."/>
            <person name="Powell A.J."/>
            <person name="Tsang A."/>
            <person name="Grigoriev I.V."/>
        </authorList>
    </citation>
    <scope>NUCLEOTIDE SEQUENCE [LARGE SCALE GENOMIC DNA]</scope>
    <source>
        <strain evidence="6 7">ATCC 24622</strain>
    </source>
</reference>
<dbReference type="PANTHER" id="PTHR23502">
    <property type="entry name" value="MAJOR FACILITATOR SUPERFAMILY"/>
    <property type="match status" value="1"/>
</dbReference>
<protein>
    <recommendedName>
        <fullName evidence="8">Major facilitator superfamily (MFS) profile domain-containing protein</fullName>
    </recommendedName>
</protein>